<sequence length="206" mass="22300">MGRATGALARLRRARALHPDGVVTRGEWRTESAGPLPLPSGPTAVVARLSKGGGTRGAAADVLGLAMRLPGWDLTLSTAGRGRLGRVLPRPVPSWADARYSSLVPYRVGRHTCWLRAEPDDGQPAHSASTDDLAARLDDGPVRFAVYREDLRGRRELAGRLTLVGTDPGDPRFDPMLNRPEGVRLVPDWLSRLREWAYRGSRGASG</sequence>
<protein>
    <recommendedName>
        <fullName evidence="3">Phosphodiesterase</fullName>
    </recommendedName>
</protein>
<evidence type="ECO:0000313" key="1">
    <source>
        <dbReference type="EMBL" id="RZQ64014.1"/>
    </source>
</evidence>
<keyword evidence="2" id="KW-1185">Reference proteome</keyword>
<dbReference type="SUPFAM" id="SSF56634">
    <property type="entry name" value="Heme-dependent catalase-like"/>
    <property type="match status" value="1"/>
</dbReference>
<reference evidence="1 2" key="1">
    <citation type="submission" date="2019-02" db="EMBL/GenBank/DDBJ databases">
        <title>Draft genome sequence of Amycolatopsis sp. 8-3EHSu isolated from roots of Suaeda maritima.</title>
        <authorList>
            <person name="Duangmal K."/>
            <person name="Chantavorakit T."/>
        </authorList>
    </citation>
    <scope>NUCLEOTIDE SEQUENCE [LARGE SCALE GENOMIC DNA]</scope>
    <source>
        <strain evidence="1 2">8-3EHSu</strain>
    </source>
</reference>
<dbReference type="AlphaFoldDB" id="A0A4Q7JCH5"/>
<evidence type="ECO:0008006" key="3">
    <source>
        <dbReference type="Google" id="ProtNLM"/>
    </source>
</evidence>
<comment type="caution">
    <text evidence="1">The sequence shown here is derived from an EMBL/GenBank/DDBJ whole genome shotgun (WGS) entry which is preliminary data.</text>
</comment>
<dbReference type="Proteomes" id="UP000292003">
    <property type="component" value="Unassembled WGS sequence"/>
</dbReference>
<dbReference type="EMBL" id="SFCC01000005">
    <property type="protein sequence ID" value="RZQ64014.1"/>
    <property type="molecule type" value="Genomic_DNA"/>
</dbReference>
<name>A0A4Q7JCH5_9PSEU</name>
<gene>
    <name evidence="1" type="ORF">EWH70_12155</name>
</gene>
<dbReference type="GO" id="GO:0020037">
    <property type="term" value="F:heme binding"/>
    <property type="evidence" value="ECO:0007669"/>
    <property type="project" value="InterPro"/>
</dbReference>
<proteinExistence type="predicted"/>
<evidence type="ECO:0000313" key="2">
    <source>
        <dbReference type="Proteomes" id="UP000292003"/>
    </source>
</evidence>
<dbReference type="OrthoDB" id="3368165at2"/>
<dbReference type="InterPro" id="IPR020835">
    <property type="entry name" value="Catalase_sf"/>
</dbReference>
<accession>A0A4Q7JCH5</accession>
<organism evidence="1 2">
    <name type="scientific">Amycolatopsis suaedae</name>
    <dbReference type="NCBI Taxonomy" id="2510978"/>
    <lineage>
        <taxon>Bacteria</taxon>
        <taxon>Bacillati</taxon>
        <taxon>Actinomycetota</taxon>
        <taxon>Actinomycetes</taxon>
        <taxon>Pseudonocardiales</taxon>
        <taxon>Pseudonocardiaceae</taxon>
        <taxon>Amycolatopsis</taxon>
    </lineage>
</organism>